<feature type="compositionally biased region" description="Low complexity" evidence="1">
    <location>
        <begin position="1"/>
        <end position="14"/>
    </location>
</feature>
<protein>
    <recommendedName>
        <fullName evidence="2">Subtelomeric hrmA-associated cluster protein AFUB-079030/YDR124W-like helical bundle domain-containing protein</fullName>
    </recommendedName>
</protein>
<dbReference type="OrthoDB" id="2497989at2759"/>
<sequence length="741" mass="81366">MPRIPTRTTPYDTPTRQHRHFKNKRDQVLRALGRSSYINGSQFAIMWVSARGETETYASPVLQGLLESEPGQPALFSPEILQRAKEAALKAPPELKVTEISLEHIRKPQPRTEASHAASPIASDYRSALSAKGPLGSSSPNQHGGGAEGATEVEVSAIERPPSVEGLVPASSASDCSMDEPSPFLNGDSNLSSSHFHTQSETCMSQKTHQLSLPAQASNPSTSPDCAAAREEGAGCQSQDDPKGFLQNCGMGETVTESASLEQARNGERNHLNYLPQNDSLQMASEFVPLETSRTLEGHHEETISFESNNNESNQNTQAIELLPNSVRDKPATESPTIISFPDPPSIANFLENKFRQLQQNTCKLVCKAWIKVVEPKKQRKFPYRSGETSKPDWWPRGVVHREPDHLLKPDRIQLMLALLGAGKVPVGRLELASAEMAAFIPPDKMDILKDIYTVAKEEERLRATWPGRGFYFLVTLPFQIHPVEVNNNNSCEAPSKSSGSPQTMNSEILTGSPTMIDYMPNVQHASEATINFLNRIPVEARHTEEWPPSALPGYIQNNIKPQSFSHHVKANGFLSGEYNSHNVHDVMSECHTSWAMNPDIFQESIAPHNTNKRTGRARESLMMASLESLNQGTSVANGYIFPPTLQTSSFSHHELLGSLSMKGGGSSSIKDSTVTTNPPHDSGFLQDLSPSENNNAWAHCGMFFDNPVASDSSENLWHTVSIPSASFECAKVLSEESYLL</sequence>
<dbReference type="Proteomes" id="UP000037035">
    <property type="component" value="Unassembled WGS sequence"/>
</dbReference>
<evidence type="ECO:0000256" key="1">
    <source>
        <dbReference type="SAM" id="MobiDB-lite"/>
    </source>
</evidence>
<feature type="region of interest" description="Disordered" evidence="1">
    <location>
        <begin position="1"/>
        <end position="22"/>
    </location>
</feature>
<name>A0A0L6VRV5_9BASI</name>
<reference evidence="3 4" key="1">
    <citation type="submission" date="2015-08" db="EMBL/GenBank/DDBJ databases">
        <title>Next Generation Sequencing and Analysis of the Genome of Puccinia sorghi L Schw, the Causal Agent of Maize Common Rust.</title>
        <authorList>
            <person name="Rochi L."/>
            <person name="Burguener G."/>
            <person name="Darino M."/>
            <person name="Turjanski A."/>
            <person name="Kreff E."/>
            <person name="Dieguez M.J."/>
            <person name="Sacco F."/>
        </authorList>
    </citation>
    <scope>NUCLEOTIDE SEQUENCE [LARGE SCALE GENOMIC DNA]</scope>
    <source>
        <strain evidence="3 4">RO10H11247</strain>
    </source>
</reference>
<evidence type="ECO:0000313" key="4">
    <source>
        <dbReference type="Proteomes" id="UP000037035"/>
    </source>
</evidence>
<dbReference type="Pfam" id="PF11001">
    <property type="entry name" value="AFUB_07903_YDR124W_hel"/>
    <property type="match status" value="1"/>
</dbReference>
<keyword evidence="4" id="KW-1185">Reference proteome</keyword>
<dbReference type="AlphaFoldDB" id="A0A0L6VRV5"/>
<organism evidence="3 4">
    <name type="scientific">Puccinia sorghi</name>
    <dbReference type="NCBI Taxonomy" id="27349"/>
    <lineage>
        <taxon>Eukaryota</taxon>
        <taxon>Fungi</taxon>
        <taxon>Dikarya</taxon>
        <taxon>Basidiomycota</taxon>
        <taxon>Pucciniomycotina</taxon>
        <taxon>Pucciniomycetes</taxon>
        <taxon>Pucciniales</taxon>
        <taxon>Pucciniaceae</taxon>
        <taxon>Puccinia</taxon>
    </lineage>
</organism>
<dbReference type="PANTHER" id="PTHR36102:SF1">
    <property type="entry name" value="YDR124W-LIKE HELICAL BUNDLE DOMAIN-CONTAINING PROTEIN"/>
    <property type="match status" value="1"/>
</dbReference>
<feature type="region of interest" description="Disordered" evidence="1">
    <location>
        <begin position="125"/>
        <end position="241"/>
    </location>
</feature>
<evidence type="ECO:0000313" key="3">
    <source>
        <dbReference type="EMBL" id="KNZ63448.1"/>
    </source>
</evidence>
<evidence type="ECO:0000259" key="2">
    <source>
        <dbReference type="Pfam" id="PF11001"/>
    </source>
</evidence>
<feature type="domain" description="Subtelomeric hrmA-associated cluster protein AFUB-079030/YDR124W-like helical bundle" evidence="2">
    <location>
        <begin position="344"/>
        <end position="457"/>
    </location>
</feature>
<dbReference type="PANTHER" id="PTHR36102">
    <property type="entry name" value="CHROMOSOME 10, WHOLE GENOME SHOTGUN SEQUENCE"/>
    <property type="match status" value="1"/>
</dbReference>
<dbReference type="EMBL" id="LAVV01001577">
    <property type="protein sequence ID" value="KNZ63448.1"/>
    <property type="molecule type" value="Genomic_DNA"/>
</dbReference>
<proteinExistence type="predicted"/>
<gene>
    <name evidence="3" type="ORF">VP01_1141g1</name>
</gene>
<dbReference type="InterPro" id="IPR047092">
    <property type="entry name" value="AFUB_07903/YDR124W-like_hel"/>
</dbReference>
<feature type="compositionally biased region" description="Polar residues" evidence="1">
    <location>
        <begin position="187"/>
        <end position="224"/>
    </location>
</feature>
<accession>A0A0L6VRV5</accession>
<dbReference type="InterPro" id="IPR021264">
    <property type="entry name" value="AFUB_079030/YDR124W-like"/>
</dbReference>
<feature type="compositionally biased region" description="Polar residues" evidence="1">
    <location>
        <begin position="670"/>
        <end position="680"/>
    </location>
</feature>
<dbReference type="VEuPathDB" id="FungiDB:VP01_1141g1"/>
<comment type="caution">
    <text evidence="3">The sequence shown here is derived from an EMBL/GenBank/DDBJ whole genome shotgun (WGS) entry which is preliminary data.</text>
</comment>
<feature type="region of interest" description="Disordered" evidence="1">
    <location>
        <begin position="667"/>
        <end position="686"/>
    </location>
</feature>
<dbReference type="STRING" id="27349.A0A0L6VRV5"/>